<reference evidence="2" key="1">
    <citation type="submission" date="2023-10" db="EMBL/GenBank/DDBJ databases">
        <title>Genome assemblies of two species of porcelain crab, Petrolisthes cinctipes and Petrolisthes manimaculis (Anomura: Porcellanidae).</title>
        <authorList>
            <person name="Angst P."/>
        </authorList>
    </citation>
    <scope>NUCLEOTIDE SEQUENCE</scope>
    <source>
        <strain evidence="2">PB745_01</strain>
        <tissue evidence="2">Gill</tissue>
    </source>
</reference>
<evidence type="ECO:0000313" key="2">
    <source>
        <dbReference type="EMBL" id="KAK3877831.1"/>
    </source>
</evidence>
<proteinExistence type="predicted"/>
<sequence length="261" mass="28377">MFTARSSATTRRRLSCNRSEYLRRTGGGGPAPTLLLITTAPTNERPSPTPRPAPRTAQPRPLRGMQTRLLAGGDHHTVTAAATVAAEAATAATTTPPPRPPTTGSASHHTLRHHKSRLLQGNRLGGHLTPLPTRPPLPPLPHFFLPVIFPLRFLCGAQWEVRARTSGEFRSKDGTRDFFPFFCKFTIVFHSGSSEAGRDGAGRGGNSADLTHLERRQHHHSRCYYTTQGGFQFCGTLFLALALTLRQALHATLAAANKNVT</sequence>
<dbReference type="Proteomes" id="UP001286313">
    <property type="component" value="Unassembled WGS sequence"/>
</dbReference>
<organism evidence="2 3">
    <name type="scientific">Petrolisthes cinctipes</name>
    <name type="common">Flat porcelain crab</name>
    <dbReference type="NCBI Taxonomy" id="88211"/>
    <lineage>
        <taxon>Eukaryota</taxon>
        <taxon>Metazoa</taxon>
        <taxon>Ecdysozoa</taxon>
        <taxon>Arthropoda</taxon>
        <taxon>Crustacea</taxon>
        <taxon>Multicrustacea</taxon>
        <taxon>Malacostraca</taxon>
        <taxon>Eumalacostraca</taxon>
        <taxon>Eucarida</taxon>
        <taxon>Decapoda</taxon>
        <taxon>Pleocyemata</taxon>
        <taxon>Anomura</taxon>
        <taxon>Galatheoidea</taxon>
        <taxon>Porcellanidae</taxon>
        <taxon>Petrolisthes</taxon>
    </lineage>
</organism>
<name>A0AAE1FQL6_PETCI</name>
<protein>
    <submittedName>
        <fullName evidence="2">Uncharacterized protein</fullName>
    </submittedName>
</protein>
<feature type="region of interest" description="Disordered" evidence="1">
    <location>
        <begin position="1"/>
        <end position="61"/>
    </location>
</feature>
<accession>A0AAE1FQL6</accession>
<comment type="caution">
    <text evidence="2">The sequence shown here is derived from an EMBL/GenBank/DDBJ whole genome shotgun (WGS) entry which is preliminary data.</text>
</comment>
<dbReference type="EMBL" id="JAWQEG010001622">
    <property type="protein sequence ID" value="KAK3877831.1"/>
    <property type="molecule type" value="Genomic_DNA"/>
</dbReference>
<evidence type="ECO:0000256" key="1">
    <source>
        <dbReference type="SAM" id="MobiDB-lite"/>
    </source>
</evidence>
<gene>
    <name evidence="2" type="ORF">Pcinc_017490</name>
</gene>
<keyword evidence="3" id="KW-1185">Reference proteome</keyword>
<feature type="region of interest" description="Disordered" evidence="1">
    <location>
        <begin position="87"/>
        <end position="112"/>
    </location>
</feature>
<evidence type="ECO:0000313" key="3">
    <source>
        <dbReference type="Proteomes" id="UP001286313"/>
    </source>
</evidence>
<dbReference type="AlphaFoldDB" id="A0AAE1FQL6"/>
<feature type="compositionally biased region" description="Low complexity" evidence="1">
    <location>
        <begin position="31"/>
        <end position="46"/>
    </location>
</feature>